<feature type="chain" id="PRO_5041732695" description="DUF5666 domain-containing protein" evidence="2">
    <location>
        <begin position="34"/>
        <end position="278"/>
    </location>
</feature>
<accession>A0AA86N101</accession>
<dbReference type="Proteomes" id="UP001179121">
    <property type="component" value="Chromosome"/>
</dbReference>
<evidence type="ECO:0000313" key="3">
    <source>
        <dbReference type="EMBL" id="CAI4032785.1"/>
    </source>
</evidence>
<evidence type="ECO:0000256" key="1">
    <source>
        <dbReference type="SAM" id="MobiDB-lite"/>
    </source>
</evidence>
<feature type="region of interest" description="Disordered" evidence="1">
    <location>
        <begin position="190"/>
        <end position="210"/>
    </location>
</feature>
<evidence type="ECO:0000313" key="4">
    <source>
        <dbReference type="Proteomes" id="UP001179121"/>
    </source>
</evidence>
<keyword evidence="4" id="KW-1185">Reference proteome</keyword>
<name>A0AA86N101_9BACT</name>
<gene>
    <name evidence="3" type="ORF">DNFV4_03215</name>
</gene>
<dbReference type="RefSeq" id="WP_289269497.1">
    <property type="nucleotide sequence ID" value="NZ_OX365700.1"/>
</dbReference>
<feature type="signal peptide" evidence="2">
    <location>
        <begin position="1"/>
        <end position="33"/>
    </location>
</feature>
<dbReference type="KEGG" id="nti:DNFV4_03215"/>
<keyword evidence="2" id="KW-0732">Signal</keyword>
<evidence type="ECO:0000256" key="2">
    <source>
        <dbReference type="SAM" id="SignalP"/>
    </source>
</evidence>
<proteinExistence type="predicted"/>
<evidence type="ECO:0008006" key="5">
    <source>
        <dbReference type="Google" id="ProtNLM"/>
    </source>
</evidence>
<sequence length="278" mass="29561">MVRVELSGKARTVMMWGCALGVLGLGLSATACADHQSSMHARTARTGTASEAKVSKGMVKGERTIKGTVTEIAGGQIKVDTGEPQPRYLPLKAGGEEAASFRKGDAIDIVVNEQNLVVSYQRPGQISTKVLRGALAQSLPVGQDRAVIRTEEGKELSFYVSPLAKAKLAALQVNEPAEFVLNEQNHIADLHSQSSPGDGGQSDIGSTPKSVHTRLDATVISANETELRVRTADDQEKTYAVRPLIGSQVAGLSKGEDLAIFLDSENYVIDIAKAKPIR</sequence>
<protein>
    <recommendedName>
        <fullName evidence="5">DUF5666 domain-containing protein</fullName>
    </recommendedName>
</protein>
<reference evidence="3" key="1">
    <citation type="submission" date="2022-10" db="EMBL/GenBank/DDBJ databases">
        <authorList>
            <person name="Koch H."/>
        </authorList>
    </citation>
    <scope>NUCLEOTIDE SEQUENCE</scope>
    <source>
        <strain evidence="3">DNF</strain>
    </source>
</reference>
<organism evidence="3 4">
    <name type="scientific">Nitrospira tepida</name>
    <dbReference type="NCBI Taxonomy" id="2973512"/>
    <lineage>
        <taxon>Bacteria</taxon>
        <taxon>Pseudomonadati</taxon>
        <taxon>Nitrospirota</taxon>
        <taxon>Nitrospiria</taxon>
        <taxon>Nitrospirales</taxon>
        <taxon>Nitrospiraceae</taxon>
        <taxon>Nitrospira</taxon>
    </lineage>
</organism>
<dbReference type="EMBL" id="OX365700">
    <property type="protein sequence ID" value="CAI4032785.1"/>
    <property type="molecule type" value="Genomic_DNA"/>
</dbReference>
<dbReference type="PROSITE" id="PS51257">
    <property type="entry name" value="PROKAR_LIPOPROTEIN"/>
    <property type="match status" value="1"/>
</dbReference>
<dbReference type="AlphaFoldDB" id="A0AA86N101"/>